<comment type="caution">
    <text evidence="1">The sequence shown here is derived from an EMBL/GenBank/DDBJ whole genome shotgun (WGS) entry which is preliminary data.</text>
</comment>
<evidence type="ECO:0000313" key="1">
    <source>
        <dbReference type="EMBL" id="MFD1889358.1"/>
    </source>
</evidence>
<proteinExistence type="predicted"/>
<sequence>MQQETRPDWRVMEVDELWALVPPVDGRPALVAVDGRSGSGKTTFATRLATRPGVVLLHTDDIAWHHSFFDWHANLARHVLQPLRQGQAVAHRPQAWIDRGREGAMEVPAGATAVVVEGVSASHRRLDGLFDLALWVETDPREAHRRCVERDGIEELDFIAEWDAAEVPFLAADAPWRRADLLVDGDPRLPHDPARQVVVARPSWPQTTTPPSR</sequence>
<keyword evidence="2" id="KW-1185">Reference proteome</keyword>
<name>A0ABW4RUS0_9ACTN</name>
<dbReference type="SUPFAM" id="SSF52540">
    <property type="entry name" value="P-loop containing nucleoside triphosphate hydrolases"/>
    <property type="match status" value="1"/>
</dbReference>
<accession>A0ABW4RUS0</accession>
<organism evidence="1 2">
    <name type="scientific">Luteococcus peritonei</name>
    <dbReference type="NCBI Taxonomy" id="88874"/>
    <lineage>
        <taxon>Bacteria</taxon>
        <taxon>Bacillati</taxon>
        <taxon>Actinomycetota</taxon>
        <taxon>Actinomycetes</taxon>
        <taxon>Propionibacteriales</taxon>
        <taxon>Propionibacteriaceae</taxon>
        <taxon>Luteococcus</taxon>
    </lineage>
</organism>
<dbReference type="Proteomes" id="UP001597326">
    <property type="component" value="Unassembled WGS sequence"/>
</dbReference>
<dbReference type="Pfam" id="PF13671">
    <property type="entry name" value="AAA_33"/>
    <property type="match status" value="1"/>
</dbReference>
<reference evidence="2" key="1">
    <citation type="journal article" date="2019" name="Int. J. Syst. Evol. Microbiol.">
        <title>The Global Catalogue of Microorganisms (GCM) 10K type strain sequencing project: providing services to taxonomists for standard genome sequencing and annotation.</title>
        <authorList>
            <consortium name="The Broad Institute Genomics Platform"/>
            <consortium name="The Broad Institute Genome Sequencing Center for Infectious Disease"/>
            <person name="Wu L."/>
            <person name="Ma J."/>
        </authorList>
    </citation>
    <scope>NUCLEOTIDE SEQUENCE [LARGE SCALE GENOMIC DNA]</scope>
    <source>
        <strain evidence="2">CAIM 431</strain>
    </source>
</reference>
<dbReference type="GO" id="GO:0016301">
    <property type="term" value="F:kinase activity"/>
    <property type="evidence" value="ECO:0007669"/>
    <property type="project" value="UniProtKB-KW"/>
</dbReference>
<dbReference type="RefSeq" id="WP_343872379.1">
    <property type="nucleotide sequence ID" value="NZ_BAAAIX010000007.1"/>
</dbReference>
<dbReference type="EMBL" id="JBHUFZ010000008">
    <property type="protein sequence ID" value="MFD1889358.1"/>
    <property type="molecule type" value="Genomic_DNA"/>
</dbReference>
<protein>
    <submittedName>
        <fullName evidence="1">Uridine kinase</fullName>
    </submittedName>
</protein>
<evidence type="ECO:0000313" key="2">
    <source>
        <dbReference type="Proteomes" id="UP001597326"/>
    </source>
</evidence>
<dbReference type="Gene3D" id="3.40.50.300">
    <property type="entry name" value="P-loop containing nucleotide triphosphate hydrolases"/>
    <property type="match status" value="1"/>
</dbReference>
<dbReference type="InterPro" id="IPR027417">
    <property type="entry name" value="P-loop_NTPase"/>
</dbReference>
<keyword evidence="1" id="KW-0418">Kinase</keyword>
<gene>
    <name evidence="1" type="ORF">ACFSCS_04040</name>
</gene>
<keyword evidence="1" id="KW-0808">Transferase</keyword>